<dbReference type="CDD" id="cd00882">
    <property type="entry name" value="Ras_like_GTPase"/>
    <property type="match status" value="1"/>
</dbReference>
<dbReference type="GO" id="GO:0005525">
    <property type="term" value="F:GTP binding"/>
    <property type="evidence" value="ECO:0007669"/>
    <property type="project" value="InterPro"/>
</dbReference>
<proteinExistence type="predicted"/>
<sequence length="324" mass="36421">MPTIIENHEETWENIEQKIQKSNLDENDKKVIYSNLLRLKSQKVNILITGATGSGKSSTINAIFDTRMAKVGYGVDPETMDIQKYEIKNLVLWDSPGLGDGKNNDIRHSKNITNILKEKDENGDALIDLVLVIVDGSSKDLGTSYALINEVIIPNMPEKNRILVAINQCDIAMKGKGWNHEFKNPERELEAFLNDKAASVKRRIYEGTGVNIEPIFYSAAENYNISKLLCFIMKFSPEEKRQLYAVESPIDTKKVDASNDDNKENYKEQIKEYARNSFLDEVLKGAQRGREKLGEIFGKPGEVAGTILGGLAGAAKSAWNWFWS</sequence>
<name>A0A1V4HPU8_9BACL</name>
<dbReference type="InterPro" id="IPR027417">
    <property type="entry name" value="P-loop_NTPase"/>
</dbReference>
<accession>A0A1V4HPU8</accession>
<organism evidence="2 3">
    <name type="scientific">Paenibacillus ferrarius</name>
    <dbReference type="NCBI Taxonomy" id="1469647"/>
    <lineage>
        <taxon>Bacteria</taxon>
        <taxon>Bacillati</taxon>
        <taxon>Bacillota</taxon>
        <taxon>Bacilli</taxon>
        <taxon>Bacillales</taxon>
        <taxon>Paenibacillaceae</taxon>
        <taxon>Paenibacillus</taxon>
    </lineage>
</organism>
<dbReference type="AlphaFoldDB" id="A0A1V4HPU8"/>
<dbReference type="RefSeq" id="WP_079409763.1">
    <property type="nucleotide sequence ID" value="NZ_MBTG01000004.1"/>
</dbReference>
<dbReference type="SUPFAM" id="SSF52540">
    <property type="entry name" value="P-loop containing nucleoside triphosphate hydrolases"/>
    <property type="match status" value="1"/>
</dbReference>
<dbReference type="InterPro" id="IPR006073">
    <property type="entry name" value="GTP-bd"/>
</dbReference>
<evidence type="ECO:0000313" key="3">
    <source>
        <dbReference type="Proteomes" id="UP000190626"/>
    </source>
</evidence>
<evidence type="ECO:0000259" key="1">
    <source>
        <dbReference type="Pfam" id="PF01926"/>
    </source>
</evidence>
<evidence type="ECO:0000313" key="2">
    <source>
        <dbReference type="EMBL" id="OPH60303.1"/>
    </source>
</evidence>
<keyword evidence="3" id="KW-1185">Reference proteome</keyword>
<dbReference type="Pfam" id="PF01926">
    <property type="entry name" value="MMR_HSR1"/>
    <property type="match status" value="1"/>
</dbReference>
<protein>
    <recommendedName>
        <fullName evidence="1">G domain-containing protein</fullName>
    </recommendedName>
</protein>
<dbReference type="EMBL" id="MBTG01000004">
    <property type="protein sequence ID" value="OPH60303.1"/>
    <property type="molecule type" value="Genomic_DNA"/>
</dbReference>
<feature type="domain" description="G" evidence="1">
    <location>
        <begin position="46"/>
        <end position="166"/>
    </location>
</feature>
<dbReference type="Proteomes" id="UP000190626">
    <property type="component" value="Unassembled WGS sequence"/>
</dbReference>
<comment type="caution">
    <text evidence="2">The sequence shown here is derived from an EMBL/GenBank/DDBJ whole genome shotgun (WGS) entry which is preliminary data.</text>
</comment>
<dbReference type="OrthoDB" id="9255830at2"/>
<dbReference type="Gene3D" id="3.40.50.300">
    <property type="entry name" value="P-loop containing nucleotide triphosphate hydrolases"/>
    <property type="match status" value="1"/>
</dbReference>
<dbReference type="STRING" id="1469647.BC351_17550"/>
<gene>
    <name evidence="2" type="ORF">BC351_17550</name>
</gene>
<reference evidence="3" key="1">
    <citation type="submission" date="2016-07" db="EMBL/GenBank/DDBJ databases">
        <authorList>
            <person name="Florea S."/>
            <person name="Webb J.S."/>
            <person name="Jaromczyk J."/>
            <person name="Schardl C.L."/>
        </authorList>
    </citation>
    <scope>NUCLEOTIDE SEQUENCE [LARGE SCALE GENOMIC DNA]</scope>
    <source>
        <strain evidence="3">CY1</strain>
    </source>
</reference>